<dbReference type="InterPro" id="IPR008966">
    <property type="entry name" value="Adhesion_dom_sf"/>
</dbReference>
<feature type="signal peptide" evidence="8">
    <location>
        <begin position="1"/>
        <end position="27"/>
    </location>
</feature>
<keyword evidence="4 8" id="KW-0732">Signal</keyword>
<keyword evidence="7" id="KW-0812">Transmembrane</keyword>
<keyword evidence="2" id="KW-0134">Cell wall</keyword>
<dbReference type="AlphaFoldDB" id="A0A3P2RFM2"/>
<evidence type="ECO:0000256" key="4">
    <source>
        <dbReference type="ARBA" id="ARBA00022729"/>
    </source>
</evidence>
<dbReference type="SUPFAM" id="SSF49401">
    <property type="entry name" value="Bacterial adhesins"/>
    <property type="match status" value="2"/>
</dbReference>
<dbReference type="InterPro" id="IPR011252">
    <property type="entry name" value="Fibrogen-bd_dom1"/>
</dbReference>
<dbReference type="GO" id="GO:0007155">
    <property type="term" value="P:cell adhesion"/>
    <property type="evidence" value="ECO:0007669"/>
    <property type="project" value="InterPro"/>
</dbReference>
<reference evidence="11 12" key="1">
    <citation type="submission" date="2018-10" db="EMBL/GenBank/DDBJ databases">
        <title>Draft genome sequence of Weissella viridescens UCO-SMC3.</title>
        <authorList>
            <person name="Garcia-Cancino A."/>
            <person name="Espinoza-Monje M."/>
            <person name="Albarracin L."/>
            <person name="Garcia-Castillo V."/>
            <person name="Campos-Martin J."/>
            <person name="Nakano Y."/>
            <person name="Guitierrez-Zamorano C."/>
            <person name="Ikeda-Ohtsubo W."/>
            <person name="Morita H."/>
            <person name="Kitazawa H."/>
            <person name="Villena J."/>
        </authorList>
    </citation>
    <scope>NUCLEOTIDE SEQUENCE [LARGE SCALE GENOMIC DNA]</scope>
    <source>
        <strain evidence="11 12">UCO-SMC3</strain>
    </source>
</reference>
<evidence type="ECO:0008006" key="13">
    <source>
        <dbReference type="Google" id="ProtNLM"/>
    </source>
</evidence>
<proteinExistence type="predicted"/>
<dbReference type="InterPro" id="IPR041171">
    <property type="entry name" value="SDR_Ig"/>
</dbReference>
<evidence type="ECO:0000259" key="9">
    <source>
        <dbReference type="Pfam" id="PF05737"/>
    </source>
</evidence>
<feature type="compositionally biased region" description="Basic and acidic residues" evidence="6">
    <location>
        <begin position="358"/>
        <end position="379"/>
    </location>
</feature>
<evidence type="ECO:0000259" key="10">
    <source>
        <dbReference type="Pfam" id="PF17961"/>
    </source>
</evidence>
<dbReference type="EMBL" id="RHGY01000007">
    <property type="protein sequence ID" value="RRG17620.1"/>
    <property type="molecule type" value="Genomic_DNA"/>
</dbReference>
<feature type="compositionally biased region" description="Low complexity" evidence="6">
    <location>
        <begin position="312"/>
        <end position="325"/>
    </location>
</feature>
<dbReference type="Proteomes" id="UP000275836">
    <property type="component" value="Unassembled WGS sequence"/>
</dbReference>
<evidence type="ECO:0000256" key="1">
    <source>
        <dbReference type="ARBA" id="ARBA00004168"/>
    </source>
</evidence>
<name>A0A3P2RFM2_WEIVI</name>
<dbReference type="OrthoDB" id="2216808at2"/>
<dbReference type="Gene3D" id="2.60.40.1280">
    <property type="match status" value="1"/>
</dbReference>
<comment type="subcellular location">
    <subcellularLocation>
        <location evidence="1">Secreted</location>
        <location evidence="1">Cell wall</location>
        <topology evidence="1">Peptidoglycan-anchor</topology>
    </subcellularLocation>
</comment>
<feature type="compositionally biased region" description="Polar residues" evidence="6">
    <location>
        <begin position="380"/>
        <end position="394"/>
    </location>
</feature>
<feature type="region of interest" description="Disordered" evidence="6">
    <location>
        <begin position="272"/>
        <end position="400"/>
    </location>
</feature>
<evidence type="ECO:0000313" key="12">
    <source>
        <dbReference type="Proteomes" id="UP000275836"/>
    </source>
</evidence>
<organism evidence="11 12">
    <name type="scientific">Weissella viridescens</name>
    <name type="common">Lactobacillus viridescens</name>
    <dbReference type="NCBI Taxonomy" id="1629"/>
    <lineage>
        <taxon>Bacteria</taxon>
        <taxon>Bacillati</taxon>
        <taxon>Bacillota</taxon>
        <taxon>Bacilli</taxon>
        <taxon>Lactobacillales</taxon>
        <taxon>Lactobacillaceae</taxon>
        <taxon>Weissella</taxon>
    </lineage>
</organism>
<keyword evidence="5" id="KW-0572">Peptidoglycan-anchor</keyword>
<evidence type="ECO:0000256" key="5">
    <source>
        <dbReference type="ARBA" id="ARBA00023088"/>
    </source>
</evidence>
<dbReference type="RefSeq" id="WP_124943579.1">
    <property type="nucleotide sequence ID" value="NZ_RHGY01000007.1"/>
</dbReference>
<feature type="domain" description="Collagen binding" evidence="9">
    <location>
        <begin position="157"/>
        <end position="275"/>
    </location>
</feature>
<dbReference type="Pfam" id="PF05737">
    <property type="entry name" value="Collagen_bind"/>
    <property type="match status" value="1"/>
</dbReference>
<keyword evidence="3" id="KW-0964">Secreted</keyword>
<keyword evidence="7" id="KW-0472">Membrane</keyword>
<evidence type="ECO:0000256" key="8">
    <source>
        <dbReference type="SAM" id="SignalP"/>
    </source>
</evidence>
<feature type="domain" description="SDR-like Ig" evidence="10">
    <location>
        <begin position="62"/>
        <end position="142"/>
    </location>
</feature>
<evidence type="ECO:0000313" key="11">
    <source>
        <dbReference type="EMBL" id="RRG17620.1"/>
    </source>
</evidence>
<dbReference type="InterPro" id="IPR008456">
    <property type="entry name" value="Collagen-bd_dom"/>
</dbReference>
<accession>A0A3P2RFM2</accession>
<sequence length="433" mass="46994">MKLRTFLVSLLLTVTCMLGFSTGIVHADNLEAKGVDKDSAVITDAQGNVQSHTKDLTESGYHVSWHWSIPDQVKIKSGDTMQIEVPDNVVIPHSLTFDILNSTGLVVGQANFMANANTGTVTFNDQLADKTLNRKGDIYIYASGKALDDQLPSDWLINKSGWWDTNKHDKINWNIALNPDQSDLGHVTLSDTLGPHQTYLPGSVVAQTGTWDAQGQFTPDGGTVPVKVTQKSDRKLQFDLPHVTTGVNLQYQTQATGNPNGETYTNAVTLDADKLGGGEDDTPERSQSNAQLSFGGGGTGDGDMDVKPEVPDQPSQPDQPTTPKTPEQPKTPDEPTTPKQPETPKQPDTPKQPTAPKVTDKNKTPHPKRDAETKQRTHTTESSPSSAKTPQTHANKQRQHQLPLTDVATFSIISLIGLALLALTGTLYFKSHK</sequence>
<protein>
    <recommendedName>
        <fullName evidence="13">Outer membrane protein</fullName>
    </recommendedName>
</protein>
<feature type="chain" id="PRO_5018265610" description="Outer membrane protein" evidence="8">
    <location>
        <begin position="28"/>
        <end position="433"/>
    </location>
</feature>
<evidence type="ECO:0000256" key="3">
    <source>
        <dbReference type="ARBA" id="ARBA00022525"/>
    </source>
</evidence>
<dbReference type="Pfam" id="PF17961">
    <property type="entry name" value="Big_8"/>
    <property type="match status" value="1"/>
</dbReference>
<evidence type="ECO:0000256" key="2">
    <source>
        <dbReference type="ARBA" id="ARBA00022512"/>
    </source>
</evidence>
<evidence type="ECO:0000256" key="7">
    <source>
        <dbReference type="SAM" id="Phobius"/>
    </source>
</evidence>
<evidence type="ECO:0000256" key="6">
    <source>
        <dbReference type="SAM" id="MobiDB-lite"/>
    </source>
</evidence>
<comment type="caution">
    <text evidence="11">The sequence shown here is derived from an EMBL/GenBank/DDBJ whole genome shotgun (WGS) entry which is preliminary data.</text>
</comment>
<dbReference type="GO" id="GO:0005518">
    <property type="term" value="F:collagen binding"/>
    <property type="evidence" value="ECO:0007669"/>
    <property type="project" value="InterPro"/>
</dbReference>
<gene>
    <name evidence="11" type="ORF">D3P96_06610</name>
</gene>
<feature type="transmembrane region" description="Helical" evidence="7">
    <location>
        <begin position="407"/>
        <end position="429"/>
    </location>
</feature>
<dbReference type="Gene3D" id="2.60.40.740">
    <property type="match status" value="1"/>
</dbReference>
<keyword evidence="7" id="KW-1133">Transmembrane helix</keyword>